<keyword evidence="1" id="KW-0812">Transmembrane</keyword>
<evidence type="ECO:0000313" key="5">
    <source>
        <dbReference type="Proteomes" id="UP000324241"/>
    </source>
</evidence>
<keyword evidence="1" id="KW-1133">Transmembrane helix</keyword>
<proteinExistence type="predicted"/>
<dbReference type="AlphaFoldDB" id="A0A4S3JIS5"/>
<dbReference type="OrthoDB" id="4505696at2759"/>
<reference evidence="3 4" key="1">
    <citation type="submission" date="2019-03" db="EMBL/GenBank/DDBJ databases">
        <title>The genome sequence of a newly discovered highly antifungal drug resistant Aspergillus species, Aspergillus tanneri NIH 1004.</title>
        <authorList>
            <person name="Mounaud S."/>
            <person name="Singh I."/>
            <person name="Joardar V."/>
            <person name="Pakala S."/>
            <person name="Pakala S."/>
            <person name="Venepally P."/>
            <person name="Hoover J."/>
            <person name="Nierman W."/>
            <person name="Chung J."/>
            <person name="Losada L."/>
        </authorList>
    </citation>
    <scope>NUCLEOTIDE SEQUENCE [LARGE SCALE GENOMIC DNA]</scope>
    <source>
        <strain evidence="3 4">NIH1004</strain>
    </source>
</reference>
<evidence type="ECO:0000256" key="1">
    <source>
        <dbReference type="SAM" id="Phobius"/>
    </source>
</evidence>
<organism evidence="3 4">
    <name type="scientific">Aspergillus tanneri</name>
    <dbReference type="NCBI Taxonomy" id="1220188"/>
    <lineage>
        <taxon>Eukaryota</taxon>
        <taxon>Fungi</taxon>
        <taxon>Dikarya</taxon>
        <taxon>Ascomycota</taxon>
        <taxon>Pezizomycotina</taxon>
        <taxon>Eurotiomycetes</taxon>
        <taxon>Eurotiomycetidae</taxon>
        <taxon>Eurotiales</taxon>
        <taxon>Aspergillaceae</taxon>
        <taxon>Aspergillus</taxon>
        <taxon>Aspergillus subgen. Circumdati</taxon>
    </lineage>
</organism>
<dbReference type="Proteomes" id="UP000308092">
    <property type="component" value="Unassembled WGS sequence"/>
</dbReference>
<sequence length="82" mass="9471">MAIPTAAIIVIVILACLAVVSLGAALTKQWNPQRPENRFTYQREQEQYMRSVRLMNLSRFHRESRARDVEVGYLETESGSRF</sequence>
<dbReference type="EMBL" id="QUQM01000003">
    <property type="protein sequence ID" value="KAA8648899.1"/>
    <property type="molecule type" value="Genomic_DNA"/>
</dbReference>
<keyword evidence="4" id="KW-1185">Reference proteome</keyword>
<dbReference type="RefSeq" id="XP_033428260.1">
    <property type="nucleotide sequence ID" value="XM_033569454.1"/>
</dbReference>
<dbReference type="VEuPathDB" id="FungiDB:EYZ11_006052"/>
<dbReference type="GeneID" id="54327488"/>
<keyword evidence="1" id="KW-0472">Membrane</keyword>
<reference evidence="2 5" key="2">
    <citation type="submission" date="2019-08" db="EMBL/GenBank/DDBJ databases">
        <title>The genome sequence of a newly discovered highly antifungal drug resistant Aspergillus species, Aspergillus tanneri NIH 1004.</title>
        <authorList>
            <person name="Mounaud S."/>
            <person name="Singh I."/>
            <person name="Joardar V."/>
            <person name="Pakala S."/>
            <person name="Pakala S."/>
            <person name="Venepally P."/>
            <person name="Chung J.K."/>
            <person name="Losada L."/>
            <person name="Nierman W.C."/>
        </authorList>
    </citation>
    <scope>NUCLEOTIDE SEQUENCE [LARGE SCALE GENOMIC DNA]</scope>
    <source>
        <strain evidence="2 5">NIH1004</strain>
    </source>
</reference>
<dbReference type="EMBL" id="SOSA01000205">
    <property type="protein sequence ID" value="THC94487.1"/>
    <property type="molecule type" value="Genomic_DNA"/>
</dbReference>
<gene>
    <name evidence="2" type="ORF">ATNIH1004_004786</name>
    <name evidence="3" type="ORF">EYZ11_006052</name>
</gene>
<protein>
    <submittedName>
        <fullName evidence="3">Uncharacterized protein</fullName>
    </submittedName>
</protein>
<name>A0A4S3JIS5_9EURO</name>
<dbReference type="Proteomes" id="UP000324241">
    <property type="component" value="Unassembled WGS sequence"/>
</dbReference>
<comment type="caution">
    <text evidence="3">The sequence shown here is derived from an EMBL/GenBank/DDBJ whole genome shotgun (WGS) entry which is preliminary data.</text>
</comment>
<evidence type="ECO:0000313" key="2">
    <source>
        <dbReference type="EMBL" id="KAA8648899.1"/>
    </source>
</evidence>
<evidence type="ECO:0000313" key="4">
    <source>
        <dbReference type="Proteomes" id="UP000308092"/>
    </source>
</evidence>
<accession>A0A4S3JIS5</accession>
<feature type="transmembrane region" description="Helical" evidence="1">
    <location>
        <begin position="6"/>
        <end position="26"/>
    </location>
</feature>
<evidence type="ECO:0000313" key="3">
    <source>
        <dbReference type="EMBL" id="THC94487.1"/>
    </source>
</evidence>